<keyword evidence="3" id="KW-0862">Zinc</keyword>
<evidence type="ECO:0000313" key="9">
    <source>
        <dbReference type="Proteomes" id="UP001206925"/>
    </source>
</evidence>
<dbReference type="InterPro" id="IPR019786">
    <property type="entry name" value="Zinc_finger_PHD-type_CS"/>
</dbReference>
<evidence type="ECO:0000259" key="7">
    <source>
        <dbReference type="PROSITE" id="PS51050"/>
    </source>
</evidence>
<feature type="domain" description="CW-type" evidence="7">
    <location>
        <begin position="338"/>
        <end position="398"/>
    </location>
</feature>
<dbReference type="Proteomes" id="UP001206925">
    <property type="component" value="Unassembled WGS sequence"/>
</dbReference>
<evidence type="ECO:0000256" key="4">
    <source>
        <dbReference type="ARBA" id="ARBA00023242"/>
    </source>
</evidence>
<dbReference type="SUPFAM" id="SSF57903">
    <property type="entry name" value="FYVE/PHD zinc finger"/>
    <property type="match status" value="1"/>
</dbReference>
<reference evidence="8" key="1">
    <citation type="submission" date="2022-06" db="EMBL/GenBank/DDBJ databases">
        <title>Uncovering the hologenomic basis of an extraordinary plant invasion.</title>
        <authorList>
            <person name="Bieker V.C."/>
            <person name="Martin M.D."/>
            <person name="Gilbert T."/>
            <person name="Hodgins K."/>
            <person name="Battlay P."/>
            <person name="Petersen B."/>
            <person name="Wilson J."/>
        </authorList>
    </citation>
    <scope>NUCLEOTIDE SEQUENCE</scope>
    <source>
        <strain evidence="8">AA19_3_7</strain>
        <tissue evidence="8">Leaf</tissue>
    </source>
</reference>
<dbReference type="SMART" id="SM00249">
    <property type="entry name" value="PHD"/>
    <property type="match status" value="1"/>
</dbReference>
<dbReference type="InterPro" id="IPR013083">
    <property type="entry name" value="Znf_RING/FYVE/PHD"/>
</dbReference>
<dbReference type="GO" id="GO:0003677">
    <property type="term" value="F:DNA binding"/>
    <property type="evidence" value="ECO:0007669"/>
    <property type="project" value="TreeGrafter"/>
</dbReference>
<dbReference type="InterPro" id="IPR011124">
    <property type="entry name" value="Znf_CW"/>
</dbReference>
<evidence type="ECO:0000259" key="6">
    <source>
        <dbReference type="PROSITE" id="PS50016"/>
    </source>
</evidence>
<keyword evidence="2 5" id="KW-0863">Zinc-finger</keyword>
<dbReference type="PROSITE" id="PS01359">
    <property type="entry name" value="ZF_PHD_1"/>
    <property type="match status" value="1"/>
</dbReference>
<dbReference type="GO" id="GO:0006355">
    <property type="term" value="P:regulation of DNA-templated transcription"/>
    <property type="evidence" value="ECO:0007669"/>
    <property type="project" value="TreeGrafter"/>
</dbReference>
<feature type="domain" description="PHD-type" evidence="6">
    <location>
        <begin position="204"/>
        <end position="254"/>
    </location>
</feature>
<dbReference type="FunFam" id="3.30.40.100:FF:000005">
    <property type="entry name" value="uncharacterized protein LOC106759733 isoform X4"/>
    <property type="match status" value="1"/>
</dbReference>
<dbReference type="GO" id="GO:0031445">
    <property type="term" value="P:regulation of heterochromatin formation"/>
    <property type="evidence" value="ECO:0007669"/>
    <property type="project" value="TreeGrafter"/>
</dbReference>
<dbReference type="InterPro" id="IPR047171">
    <property type="entry name" value="BAZ1A"/>
</dbReference>
<evidence type="ECO:0000256" key="5">
    <source>
        <dbReference type="PROSITE-ProRule" id="PRU00146"/>
    </source>
</evidence>
<protein>
    <submittedName>
        <fullName evidence="8">Uncharacterized protein</fullName>
    </submittedName>
</protein>
<accession>A0AAD5GZQ6</accession>
<dbReference type="GO" id="GO:0000228">
    <property type="term" value="C:nuclear chromosome"/>
    <property type="evidence" value="ECO:0007669"/>
    <property type="project" value="TreeGrafter"/>
</dbReference>
<name>A0AAD5GZQ6_AMBAR</name>
<keyword evidence="1" id="KW-0479">Metal-binding</keyword>
<dbReference type="GO" id="GO:0006338">
    <property type="term" value="P:chromatin remodeling"/>
    <property type="evidence" value="ECO:0007669"/>
    <property type="project" value="InterPro"/>
</dbReference>
<dbReference type="InterPro" id="IPR001965">
    <property type="entry name" value="Znf_PHD"/>
</dbReference>
<evidence type="ECO:0000256" key="2">
    <source>
        <dbReference type="ARBA" id="ARBA00022771"/>
    </source>
</evidence>
<dbReference type="InterPro" id="IPR019787">
    <property type="entry name" value="Znf_PHD-finger"/>
</dbReference>
<keyword evidence="4" id="KW-0539">Nucleus</keyword>
<proteinExistence type="predicted"/>
<evidence type="ECO:0000313" key="8">
    <source>
        <dbReference type="EMBL" id="KAI7758111.1"/>
    </source>
</evidence>
<dbReference type="Gene3D" id="3.30.40.10">
    <property type="entry name" value="Zinc/RING finger domain, C3HC4 (zinc finger)"/>
    <property type="match status" value="1"/>
</dbReference>
<dbReference type="EMBL" id="JAMZMK010000027">
    <property type="protein sequence ID" value="KAI7758111.1"/>
    <property type="molecule type" value="Genomic_DNA"/>
</dbReference>
<dbReference type="PROSITE" id="PS51050">
    <property type="entry name" value="ZF_CW"/>
    <property type="match status" value="1"/>
</dbReference>
<dbReference type="Gene3D" id="3.30.40.100">
    <property type="match status" value="1"/>
</dbReference>
<gene>
    <name evidence="8" type="ORF">M8C21_019476</name>
</gene>
<comment type="caution">
    <text evidence="8">The sequence shown here is derived from an EMBL/GenBank/DDBJ whole genome shotgun (WGS) entry which is preliminary data.</text>
</comment>
<dbReference type="InterPro" id="IPR011011">
    <property type="entry name" value="Znf_FYVE_PHD"/>
</dbReference>
<dbReference type="PROSITE" id="PS50016">
    <property type="entry name" value="ZF_PHD_2"/>
    <property type="match status" value="1"/>
</dbReference>
<organism evidence="8 9">
    <name type="scientific">Ambrosia artemisiifolia</name>
    <name type="common">Common ragweed</name>
    <dbReference type="NCBI Taxonomy" id="4212"/>
    <lineage>
        <taxon>Eukaryota</taxon>
        <taxon>Viridiplantae</taxon>
        <taxon>Streptophyta</taxon>
        <taxon>Embryophyta</taxon>
        <taxon>Tracheophyta</taxon>
        <taxon>Spermatophyta</taxon>
        <taxon>Magnoliopsida</taxon>
        <taxon>eudicotyledons</taxon>
        <taxon>Gunneridae</taxon>
        <taxon>Pentapetalae</taxon>
        <taxon>asterids</taxon>
        <taxon>campanulids</taxon>
        <taxon>Asterales</taxon>
        <taxon>Asteraceae</taxon>
        <taxon>Asteroideae</taxon>
        <taxon>Heliantheae alliance</taxon>
        <taxon>Heliantheae</taxon>
        <taxon>Ambrosia</taxon>
    </lineage>
</organism>
<dbReference type="Pfam" id="PF00628">
    <property type="entry name" value="PHD"/>
    <property type="match status" value="1"/>
</dbReference>
<dbReference type="PANTHER" id="PTHR46510">
    <property type="entry name" value="BROMODOMAIN ADJACENT TO ZINC FINGER DOMAIN PROTEIN 1A"/>
    <property type="match status" value="1"/>
</dbReference>
<evidence type="ECO:0000256" key="1">
    <source>
        <dbReference type="ARBA" id="ARBA00022723"/>
    </source>
</evidence>
<dbReference type="AlphaFoldDB" id="A0AAD5GZQ6"/>
<dbReference type="GO" id="GO:0008623">
    <property type="term" value="C:CHRAC"/>
    <property type="evidence" value="ECO:0007669"/>
    <property type="project" value="TreeGrafter"/>
</dbReference>
<evidence type="ECO:0000256" key="3">
    <source>
        <dbReference type="ARBA" id="ARBA00022833"/>
    </source>
</evidence>
<sequence>MMLIRSLPTSIDDRGKQESSCVWLLDDDDDTWKEPTNPVPITKHNNKDDTLWSRNLLSSSQLSTEVNMSETSTLHYVYKRRMAVRNVLPPNPSSTPLVYKRRKVQRDSSKSGSVDGEFIEDAKSKTKKSSGLHINDSCSSSKSNVDLGSAFLKQQVDDVGECSSSSVVVVEGTNSCFSFLKQHGALERRVSTKKPTGSDKVWCLKGCKVCDRVTKTLKMLICDLCEEPVHMSCCNPVIKKVPVGDWFCNSCSRTKLKKMETNSSKSSENSLGPIASMLRESTDRFRSNVRVGEDFQAEVPDWSGPVTDDLDDYLELMGVNLLECASYQECATRKLSRLSSIGNWLQCREVVNGVDGSICGKWRRAPLFEVQTDDWECFSSVLWDPTHADCAVPQELDTEQVLKQLKYIEMLRPRLSAKRWKTGVNKRVEERKEHTEDPSNTQKS</sequence>
<keyword evidence="9" id="KW-1185">Reference proteome</keyword>
<dbReference type="InterPro" id="IPR000949">
    <property type="entry name" value="ELM2_dom"/>
</dbReference>
<dbReference type="Pfam" id="PF01448">
    <property type="entry name" value="ELM2"/>
    <property type="match status" value="1"/>
</dbReference>
<dbReference type="GO" id="GO:0008270">
    <property type="term" value="F:zinc ion binding"/>
    <property type="evidence" value="ECO:0007669"/>
    <property type="project" value="UniProtKB-KW"/>
</dbReference>
<dbReference type="GO" id="GO:0045740">
    <property type="term" value="P:positive regulation of DNA replication"/>
    <property type="evidence" value="ECO:0007669"/>
    <property type="project" value="TreeGrafter"/>
</dbReference>
<dbReference type="PANTHER" id="PTHR46510:SF1">
    <property type="entry name" value="BROMODOMAIN ADJACENT TO ZINC FINGER DOMAIN PROTEIN 1A"/>
    <property type="match status" value="1"/>
</dbReference>